<organism evidence="8 9">
    <name type="scientific">Gossypium anomalum</name>
    <dbReference type="NCBI Taxonomy" id="47600"/>
    <lineage>
        <taxon>Eukaryota</taxon>
        <taxon>Viridiplantae</taxon>
        <taxon>Streptophyta</taxon>
        <taxon>Embryophyta</taxon>
        <taxon>Tracheophyta</taxon>
        <taxon>Spermatophyta</taxon>
        <taxon>Magnoliopsida</taxon>
        <taxon>eudicotyledons</taxon>
        <taxon>Gunneridae</taxon>
        <taxon>Pentapetalae</taxon>
        <taxon>rosids</taxon>
        <taxon>malvids</taxon>
        <taxon>Malvales</taxon>
        <taxon>Malvaceae</taxon>
        <taxon>Malvoideae</taxon>
        <taxon>Gossypium</taxon>
    </lineage>
</organism>
<feature type="transmembrane region" description="Helical" evidence="7">
    <location>
        <begin position="168"/>
        <end position="185"/>
    </location>
</feature>
<feature type="transmembrane region" description="Helical" evidence="7">
    <location>
        <begin position="463"/>
        <end position="481"/>
    </location>
</feature>
<evidence type="ECO:0000313" key="8">
    <source>
        <dbReference type="EMBL" id="KAG8475291.1"/>
    </source>
</evidence>
<gene>
    <name evidence="8" type="ORF">CXB51_031949</name>
</gene>
<evidence type="ECO:0000256" key="3">
    <source>
        <dbReference type="ARBA" id="ARBA00022448"/>
    </source>
</evidence>
<feature type="transmembrane region" description="Helical" evidence="7">
    <location>
        <begin position="205"/>
        <end position="230"/>
    </location>
</feature>
<dbReference type="GO" id="GO:0005345">
    <property type="term" value="F:purine nucleobase transmembrane transporter activity"/>
    <property type="evidence" value="ECO:0007669"/>
    <property type="project" value="UniProtKB-ARBA"/>
</dbReference>
<feature type="transmembrane region" description="Helical" evidence="7">
    <location>
        <begin position="581"/>
        <end position="606"/>
    </location>
</feature>
<proteinExistence type="inferred from homology"/>
<dbReference type="AlphaFoldDB" id="A0A8J5Y989"/>
<feature type="transmembrane region" description="Helical" evidence="7">
    <location>
        <begin position="636"/>
        <end position="654"/>
    </location>
</feature>
<dbReference type="OrthoDB" id="1907510at2759"/>
<dbReference type="EMBL" id="JAHUZN010000012">
    <property type="protein sequence ID" value="KAG8475291.1"/>
    <property type="molecule type" value="Genomic_DNA"/>
</dbReference>
<feature type="transmembrane region" description="Helical" evidence="7">
    <location>
        <begin position="126"/>
        <end position="147"/>
    </location>
</feature>
<feature type="transmembrane region" description="Helical" evidence="7">
    <location>
        <begin position="435"/>
        <end position="457"/>
    </location>
</feature>
<keyword evidence="6 7" id="KW-0472">Membrane</keyword>
<dbReference type="PANTHER" id="PTHR31376:SF2">
    <property type="entry name" value="PURINE PERMEASE 11-RELATED"/>
    <property type="match status" value="1"/>
</dbReference>
<accession>A0A8J5Y989</accession>
<evidence type="ECO:0000256" key="5">
    <source>
        <dbReference type="ARBA" id="ARBA00022989"/>
    </source>
</evidence>
<evidence type="ECO:0000256" key="2">
    <source>
        <dbReference type="ARBA" id="ARBA00006213"/>
    </source>
</evidence>
<keyword evidence="3" id="KW-0813">Transport</keyword>
<reference evidence="8 9" key="1">
    <citation type="journal article" date="2021" name="bioRxiv">
        <title>The Gossypium anomalum genome as a resource for cotton improvement and evolutionary analysis of hybrid incompatibility.</title>
        <authorList>
            <person name="Grover C.E."/>
            <person name="Yuan D."/>
            <person name="Arick M.A."/>
            <person name="Miller E.R."/>
            <person name="Hu G."/>
            <person name="Peterson D.G."/>
            <person name="Wendel J.F."/>
            <person name="Udall J.A."/>
        </authorList>
    </citation>
    <scope>NUCLEOTIDE SEQUENCE [LARGE SCALE GENOMIC DNA]</scope>
    <source>
        <strain evidence="8">JFW-Udall</strain>
        <tissue evidence="8">Leaf</tissue>
    </source>
</reference>
<evidence type="ECO:0000256" key="4">
    <source>
        <dbReference type="ARBA" id="ARBA00022692"/>
    </source>
</evidence>
<comment type="subcellular location">
    <subcellularLocation>
        <location evidence="1">Membrane</location>
    </subcellularLocation>
</comment>
<feature type="transmembrane region" description="Helical" evidence="7">
    <location>
        <begin position="260"/>
        <end position="278"/>
    </location>
</feature>
<comment type="caution">
    <text evidence="8">The sequence shown here is derived from an EMBL/GenBank/DDBJ whole genome shotgun (WGS) entry which is preliminary data.</text>
</comment>
<evidence type="ECO:0000256" key="7">
    <source>
        <dbReference type="SAM" id="Phobius"/>
    </source>
</evidence>
<evidence type="ECO:0000256" key="6">
    <source>
        <dbReference type="ARBA" id="ARBA00023136"/>
    </source>
</evidence>
<comment type="similarity">
    <text evidence="2">Belongs to the purine permeases (TC 2.A.7.14) family.</text>
</comment>
<keyword evidence="5 7" id="KW-1133">Transmembrane helix</keyword>
<dbReference type="Pfam" id="PF16913">
    <property type="entry name" value="PUNUT"/>
    <property type="match status" value="3"/>
</dbReference>
<evidence type="ECO:0000256" key="1">
    <source>
        <dbReference type="ARBA" id="ARBA00004370"/>
    </source>
</evidence>
<sequence>MATLVQTAGFPVLCIPWFLLRPSREASTSSTSPSIKTFALLYFVLGVLVDGDNMLYSVGLLYLSASTYSLICATQLAFNAVFSYFLNLQKFTALILNSVVTLSLSAALIAVNDNSDGPSVVPKGKFLIGFLCTLGASALYSLLLSFMQLSFQKVLKKETFSVVLETQIYTSVVASCLSTIGLFASGEWKSLQHEIEVFGIGSVSYVLTLVWTAISWQVYAIGVVGLIFVVSSLFSNFISTLSLAVTRLAALVVFHDKMNGVEVIAIILALFGFASYIYQNYIDDKKARRLQNHALFRKIAAALPGVETLSSAKHEDIVDVNLKSSNSNGSQSQQESGGSLSLVEYLSLSLEREDIGYAVAMVAFGGNQHILPLAGQAAAVLLGRFYYDKGGNSKWMATLVQTAGFPVLCIPWFLLRPSREASTSSTSPSIKTLALLYFVLGVLVAGDNMLYSVGLLYLSASTYSLICATQLAFNAIFSYFLNSQKFTALILKSVVTLWAIRSSQGEVPYRLPLHPWSFCSLFPFAFLYKVLKKETFSVVLEIQIYTSVVASCLSTIGLFASGEWKSLQHEMEVFGIESVSYVLTLVWTAISWQVCTVGVVALIFVVSSLSSNFISTLSLAVTPLAALVVFHDKMNGVEAIAMLLDLCGFAAYIYQNYIDDKKARRLQNHVREIQITA</sequence>
<keyword evidence="9" id="KW-1185">Reference proteome</keyword>
<dbReference type="PANTHER" id="PTHR31376">
    <property type="entry name" value="OS09G0467300 PROTEIN-RELATED"/>
    <property type="match status" value="1"/>
</dbReference>
<dbReference type="Proteomes" id="UP000701853">
    <property type="component" value="Chromosome 12"/>
</dbReference>
<feature type="transmembrane region" description="Helical" evidence="7">
    <location>
        <begin position="538"/>
        <end position="561"/>
    </location>
</feature>
<feature type="transmembrane region" description="Helical" evidence="7">
    <location>
        <begin position="395"/>
        <end position="415"/>
    </location>
</feature>
<dbReference type="GO" id="GO:0015211">
    <property type="term" value="F:purine nucleoside transmembrane transporter activity"/>
    <property type="evidence" value="ECO:0007669"/>
    <property type="project" value="InterPro"/>
</dbReference>
<feature type="transmembrane region" description="Helical" evidence="7">
    <location>
        <begin position="355"/>
        <end position="375"/>
    </location>
</feature>
<dbReference type="InterPro" id="IPR030182">
    <property type="entry name" value="PUP_plant"/>
</dbReference>
<feature type="transmembrane region" description="Helical" evidence="7">
    <location>
        <begin position="68"/>
        <end position="86"/>
    </location>
</feature>
<feature type="transmembrane region" description="Helical" evidence="7">
    <location>
        <begin position="39"/>
        <end position="62"/>
    </location>
</feature>
<dbReference type="GO" id="GO:0016020">
    <property type="term" value="C:membrane"/>
    <property type="evidence" value="ECO:0007669"/>
    <property type="project" value="UniProtKB-SubCell"/>
</dbReference>
<feature type="transmembrane region" description="Helical" evidence="7">
    <location>
        <begin position="93"/>
        <end position="111"/>
    </location>
</feature>
<evidence type="ECO:0000313" key="9">
    <source>
        <dbReference type="Proteomes" id="UP000701853"/>
    </source>
</evidence>
<protein>
    <submittedName>
        <fullName evidence="8">Uncharacterized protein</fullName>
    </submittedName>
</protein>
<name>A0A8J5Y989_9ROSI</name>
<keyword evidence="4 7" id="KW-0812">Transmembrane</keyword>